<sequence>MSACFALSFNTPVTSVARCITFERCNTNGDSGTFVEEQKGASESATDLTAYSCSSRSFEDFAREAAKAKSRSSFPVF</sequence>
<protein>
    <submittedName>
        <fullName evidence="1">Unannotated protein</fullName>
    </submittedName>
</protein>
<organism evidence="1">
    <name type="scientific">freshwater metagenome</name>
    <dbReference type="NCBI Taxonomy" id="449393"/>
    <lineage>
        <taxon>unclassified sequences</taxon>
        <taxon>metagenomes</taxon>
        <taxon>ecological metagenomes</taxon>
    </lineage>
</organism>
<dbReference type="AlphaFoldDB" id="A0A6J6CK76"/>
<reference evidence="1" key="1">
    <citation type="submission" date="2020-05" db="EMBL/GenBank/DDBJ databases">
        <authorList>
            <person name="Chiriac C."/>
            <person name="Salcher M."/>
            <person name="Ghai R."/>
            <person name="Kavagutti S V."/>
        </authorList>
    </citation>
    <scope>NUCLEOTIDE SEQUENCE</scope>
</reference>
<gene>
    <name evidence="1" type="ORF">UFOPK1508_00470</name>
</gene>
<proteinExistence type="predicted"/>
<accession>A0A6J6CK76</accession>
<name>A0A6J6CK76_9ZZZZ</name>
<dbReference type="EMBL" id="CAEZSW010000040">
    <property type="protein sequence ID" value="CAB4551684.1"/>
    <property type="molecule type" value="Genomic_DNA"/>
</dbReference>
<evidence type="ECO:0000313" key="1">
    <source>
        <dbReference type="EMBL" id="CAB4551684.1"/>
    </source>
</evidence>